<sequence>MSIEINKKEKLQQLGQWANLSTYPLKRFNLFCYHDDDDEDYTSAVTPSLSTEELDNSLSMGDEHLDTISAIESDEFINSKVMEIVIPEVGGIDDDILLTIKNDILREKLLNVNLFFAKIEALNDNPTPSSDF</sequence>
<dbReference type="AlphaFoldDB" id="A0A699RC92"/>
<accession>A0A699RC92</accession>
<reference evidence="1" key="1">
    <citation type="journal article" date="2019" name="Sci. Rep.">
        <title>Draft genome of Tanacetum cinerariifolium, the natural source of mosquito coil.</title>
        <authorList>
            <person name="Yamashiro T."/>
            <person name="Shiraishi A."/>
            <person name="Satake H."/>
            <person name="Nakayama K."/>
        </authorList>
    </citation>
    <scope>NUCLEOTIDE SEQUENCE</scope>
</reference>
<proteinExistence type="predicted"/>
<evidence type="ECO:0000313" key="1">
    <source>
        <dbReference type="EMBL" id="GFC80161.1"/>
    </source>
</evidence>
<protein>
    <submittedName>
        <fullName evidence="1">Uncharacterized protein</fullName>
    </submittedName>
</protein>
<comment type="caution">
    <text evidence="1">The sequence shown here is derived from an EMBL/GenBank/DDBJ whole genome shotgun (WGS) entry which is preliminary data.</text>
</comment>
<gene>
    <name evidence="1" type="ORF">Tci_852131</name>
</gene>
<name>A0A699RC92_TANCI</name>
<dbReference type="EMBL" id="BKCJ011073852">
    <property type="protein sequence ID" value="GFC80161.1"/>
    <property type="molecule type" value="Genomic_DNA"/>
</dbReference>
<organism evidence="1">
    <name type="scientific">Tanacetum cinerariifolium</name>
    <name type="common">Dalmatian daisy</name>
    <name type="synonym">Chrysanthemum cinerariifolium</name>
    <dbReference type="NCBI Taxonomy" id="118510"/>
    <lineage>
        <taxon>Eukaryota</taxon>
        <taxon>Viridiplantae</taxon>
        <taxon>Streptophyta</taxon>
        <taxon>Embryophyta</taxon>
        <taxon>Tracheophyta</taxon>
        <taxon>Spermatophyta</taxon>
        <taxon>Magnoliopsida</taxon>
        <taxon>eudicotyledons</taxon>
        <taxon>Gunneridae</taxon>
        <taxon>Pentapetalae</taxon>
        <taxon>asterids</taxon>
        <taxon>campanulids</taxon>
        <taxon>Asterales</taxon>
        <taxon>Asteraceae</taxon>
        <taxon>Asteroideae</taxon>
        <taxon>Anthemideae</taxon>
        <taxon>Anthemidinae</taxon>
        <taxon>Tanacetum</taxon>
    </lineage>
</organism>